<reference evidence="2" key="1">
    <citation type="submission" date="2022-06" db="EMBL/GenBank/DDBJ databases">
        <title>Complete genome sequences of two strains of the flax pathogen Septoria linicola.</title>
        <authorList>
            <person name="Lapalu N."/>
            <person name="Simon A."/>
            <person name="Demenou B."/>
            <person name="Paumier D."/>
            <person name="Guillot M.-P."/>
            <person name="Gout L."/>
            <person name="Valade R."/>
        </authorList>
    </citation>
    <scope>NUCLEOTIDE SEQUENCE</scope>
    <source>
        <strain evidence="2">SE15195</strain>
    </source>
</reference>
<keyword evidence="3" id="KW-1185">Reference proteome</keyword>
<dbReference type="PANTHER" id="PTHR37544">
    <property type="entry name" value="SPRAY-RELATED"/>
    <property type="match status" value="1"/>
</dbReference>
<gene>
    <name evidence="2" type="ORF">Slin15195_G085390</name>
</gene>
<feature type="transmembrane region" description="Helical" evidence="1">
    <location>
        <begin position="111"/>
        <end position="130"/>
    </location>
</feature>
<keyword evidence="1" id="KW-0812">Transmembrane</keyword>
<feature type="transmembrane region" description="Helical" evidence="1">
    <location>
        <begin position="208"/>
        <end position="230"/>
    </location>
</feature>
<protein>
    <submittedName>
        <fullName evidence="2">Uncharacterized protein</fullName>
    </submittedName>
</protein>
<evidence type="ECO:0000313" key="2">
    <source>
        <dbReference type="EMBL" id="USW55220.1"/>
    </source>
</evidence>
<evidence type="ECO:0000256" key="1">
    <source>
        <dbReference type="SAM" id="Phobius"/>
    </source>
</evidence>
<evidence type="ECO:0000313" key="3">
    <source>
        <dbReference type="Proteomes" id="UP001056384"/>
    </source>
</evidence>
<dbReference type="PANTHER" id="PTHR37544:SF3">
    <property type="entry name" value="SPRAY"/>
    <property type="match status" value="1"/>
</dbReference>
<dbReference type="AlphaFoldDB" id="A0A9Q9AU75"/>
<proteinExistence type="predicted"/>
<accession>A0A9Q9AU75</accession>
<dbReference type="Pfam" id="PF11915">
    <property type="entry name" value="DUF3433"/>
    <property type="match status" value="1"/>
</dbReference>
<keyword evidence="1" id="KW-0472">Membrane</keyword>
<feature type="transmembrane region" description="Helical" evidence="1">
    <location>
        <begin position="145"/>
        <end position="165"/>
    </location>
</feature>
<dbReference type="Proteomes" id="UP001056384">
    <property type="component" value="Chromosome 7"/>
</dbReference>
<name>A0A9Q9AU75_9PEZI</name>
<feature type="transmembrane region" description="Helical" evidence="1">
    <location>
        <begin position="242"/>
        <end position="265"/>
    </location>
</feature>
<dbReference type="InterPro" id="IPR021840">
    <property type="entry name" value="DUF3433"/>
</dbReference>
<keyword evidence="1" id="KW-1133">Transmembrane helix</keyword>
<sequence>MSRRETGLQSDPSSIAAIATLMGHPSLNIDLSELPSGSGLTADVMKQEIGYKRYRLEKWYSRAHDQRYGIVRAGALDRDSSPDPAAETEASYKPVNHEDLVKVHRWRWADYILLFVVAGTLGVVLAYYLVSGDNNFNVFFNSNTFGPRFIVTGAATVITSIWANVEQSSVVMAPFIQLYQGSSTAEALHFAPTITPLLSIWRAASYKYVFVCVVTLMTLLGETLSVAISGVPFSTGQTWTNFLAVSYISMAILSVMLIVGVAVIVHRRREPRIAIIPDTLGAKMSYLAGSSIVDVGGLSRNSGLSGRFTFSLMTSKDGRRVWRVDRFDSELEGF</sequence>
<organism evidence="2 3">
    <name type="scientific">Septoria linicola</name>
    <dbReference type="NCBI Taxonomy" id="215465"/>
    <lineage>
        <taxon>Eukaryota</taxon>
        <taxon>Fungi</taxon>
        <taxon>Dikarya</taxon>
        <taxon>Ascomycota</taxon>
        <taxon>Pezizomycotina</taxon>
        <taxon>Dothideomycetes</taxon>
        <taxon>Dothideomycetidae</taxon>
        <taxon>Mycosphaerellales</taxon>
        <taxon>Mycosphaerellaceae</taxon>
        <taxon>Septoria</taxon>
    </lineage>
</organism>
<dbReference type="EMBL" id="CP099424">
    <property type="protein sequence ID" value="USW55220.1"/>
    <property type="molecule type" value="Genomic_DNA"/>
</dbReference>